<dbReference type="Proteomes" id="UP000431401">
    <property type="component" value="Unassembled WGS sequence"/>
</dbReference>
<dbReference type="GO" id="GO:0004467">
    <property type="term" value="F:long-chain fatty acid-CoA ligase activity"/>
    <property type="evidence" value="ECO:0007669"/>
    <property type="project" value="UniProtKB-EC"/>
</dbReference>
<dbReference type="Pfam" id="PF00501">
    <property type="entry name" value="AMP-binding"/>
    <property type="match status" value="1"/>
</dbReference>
<dbReference type="Gene3D" id="3.30.300.30">
    <property type="match status" value="1"/>
</dbReference>
<dbReference type="PANTHER" id="PTHR43201:SF5">
    <property type="entry name" value="MEDIUM-CHAIN ACYL-COA LIGASE ACSF2, MITOCHONDRIAL"/>
    <property type="match status" value="1"/>
</dbReference>
<dbReference type="GO" id="GO:0031956">
    <property type="term" value="F:medium-chain fatty acid-CoA ligase activity"/>
    <property type="evidence" value="ECO:0007669"/>
    <property type="project" value="TreeGrafter"/>
</dbReference>
<evidence type="ECO:0000259" key="4">
    <source>
        <dbReference type="Pfam" id="PF13193"/>
    </source>
</evidence>
<keyword evidence="6" id="KW-1185">Reference proteome</keyword>
<dbReference type="EMBL" id="WEGI01000010">
    <property type="protein sequence ID" value="MQY29184.1"/>
    <property type="molecule type" value="Genomic_DNA"/>
</dbReference>
<accession>A0A7K0DWH2</accession>
<feature type="domain" description="AMP-binding enzyme C-terminal" evidence="4">
    <location>
        <begin position="482"/>
        <end position="557"/>
    </location>
</feature>
<keyword evidence="2 5" id="KW-0436">Ligase</keyword>
<reference evidence="5 6" key="1">
    <citation type="submission" date="2019-10" db="EMBL/GenBank/DDBJ databases">
        <title>Nocardia macrotermitis sp. nov. and Nocardia aurantia sp. nov., isolated from the gut of fungus growing-termite Macrotermes natalensis.</title>
        <authorList>
            <person name="Benndorf R."/>
            <person name="Schwitalla J."/>
            <person name="Martin K."/>
            <person name="De Beer W."/>
            <person name="Kaster A.-K."/>
            <person name="Vollmers J."/>
            <person name="Poulsen M."/>
            <person name="Beemelmanns C."/>
        </authorList>
    </citation>
    <scope>NUCLEOTIDE SEQUENCE [LARGE SCALE GENOMIC DNA]</scope>
    <source>
        <strain evidence="5 6">RB56</strain>
    </source>
</reference>
<dbReference type="InterPro" id="IPR020845">
    <property type="entry name" value="AMP-binding_CS"/>
</dbReference>
<dbReference type="InterPro" id="IPR025110">
    <property type="entry name" value="AMP-bd_C"/>
</dbReference>
<evidence type="ECO:0000313" key="6">
    <source>
        <dbReference type="Proteomes" id="UP000431401"/>
    </source>
</evidence>
<gene>
    <name evidence="5" type="primary">lcfB_10</name>
    <name evidence="5" type="ORF">NRB56_47740</name>
</gene>
<comment type="similarity">
    <text evidence="1">Belongs to the ATP-dependent AMP-binding enzyme family.</text>
</comment>
<dbReference type="Gene3D" id="3.40.50.12780">
    <property type="entry name" value="N-terminal domain of ligase-like"/>
    <property type="match status" value="1"/>
</dbReference>
<dbReference type="SUPFAM" id="SSF56801">
    <property type="entry name" value="Acetyl-CoA synthetase-like"/>
    <property type="match status" value="1"/>
</dbReference>
<sequence length="569" mass="61023">MGRRREAAPVRSPSSWTQGCMLRKKLSEAARSVSDSWAAAGVLRRRGMIDPVRRPAEIVRTMRDAAAYGPFVTVLRQARRRAGGSVAIVDAHGELTFDELDEQSNALAHGLTALGIGPGAVVAALCRDHRGMVLTLLAGGKLGARVVLMNTGFAGPQLAAVAEREQVGALLLDEEFLVTAAAVPDSVPRVLTWVPDPSVDPAPVPTVDKLIAAHPAGELPTPDRPGGVVILTSGTTGMPKGAPRDKVSPLLSAQFLDRIPFPEADTVIMAAPIFHGTGLSQFSLGWALGNAIVFQQGRFDARRVLADIARYRAKTLVLVPTMLQRIVDLGDDVLAEYDTSSLEVIFAAGSSLSPDLGRRAAEAFGDVLYNLYASTEVAVAAVATPEDLRAAPGTVGRPPVGCRVALYDERRRRITEPDRVGTIFVSSGLSFAGYTDGGHKEIVDGLLCSGDVGHFDSDGRLFIDGRDDDMIVSGGENVYPLEVENLLVERPDVLEAAVIGVDDRDFGKRLRAFVVPAEGITLEEQEVRDYVKAHLARHKVPRDVIFLTELPRNATGKLMRRNLYEAEVG</sequence>
<dbReference type="CDD" id="cd04433">
    <property type="entry name" value="AFD_class_I"/>
    <property type="match status" value="1"/>
</dbReference>
<name>A0A7K0DWH2_9NOCA</name>
<dbReference type="InterPro" id="IPR045851">
    <property type="entry name" value="AMP-bd_C_sf"/>
</dbReference>
<organism evidence="5 6">
    <name type="scientific">Nocardia aurantia</name>
    <dbReference type="NCBI Taxonomy" id="2585199"/>
    <lineage>
        <taxon>Bacteria</taxon>
        <taxon>Bacillati</taxon>
        <taxon>Actinomycetota</taxon>
        <taxon>Actinomycetes</taxon>
        <taxon>Mycobacteriales</taxon>
        <taxon>Nocardiaceae</taxon>
        <taxon>Nocardia</taxon>
    </lineage>
</organism>
<evidence type="ECO:0000256" key="2">
    <source>
        <dbReference type="ARBA" id="ARBA00022598"/>
    </source>
</evidence>
<dbReference type="AlphaFoldDB" id="A0A7K0DWH2"/>
<dbReference type="InterPro" id="IPR042099">
    <property type="entry name" value="ANL_N_sf"/>
</dbReference>
<evidence type="ECO:0000313" key="5">
    <source>
        <dbReference type="EMBL" id="MQY29184.1"/>
    </source>
</evidence>
<proteinExistence type="inferred from homology"/>
<dbReference type="PROSITE" id="PS00455">
    <property type="entry name" value="AMP_BINDING"/>
    <property type="match status" value="1"/>
</dbReference>
<comment type="caution">
    <text evidence="5">The sequence shown here is derived from an EMBL/GenBank/DDBJ whole genome shotgun (WGS) entry which is preliminary data.</text>
</comment>
<dbReference type="EC" id="6.2.1.3" evidence="5"/>
<evidence type="ECO:0000256" key="1">
    <source>
        <dbReference type="ARBA" id="ARBA00006432"/>
    </source>
</evidence>
<dbReference type="PANTHER" id="PTHR43201">
    <property type="entry name" value="ACYL-COA SYNTHETASE"/>
    <property type="match status" value="1"/>
</dbReference>
<dbReference type="Pfam" id="PF13193">
    <property type="entry name" value="AMP-binding_C"/>
    <property type="match status" value="1"/>
</dbReference>
<evidence type="ECO:0000259" key="3">
    <source>
        <dbReference type="Pfam" id="PF00501"/>
    </source>
</evidence>
<dbReference type="FunFam" id="3.30.300.30:FF:000008">
    <property type="entry name" value="2,3-dihydroxybenzoate-AMP ligase"/>
    <property type="match status" value="1"/>
</dbReference>
<dbReference type="InterPro" id="IPR000873">
    <property type="entry name" value="AMP-dep_synth/lig_dom"/>
</dbReference>
<feature type="domain" description="AMP-dependent synthetase/ligase" evidence="3">
    <location>
        <begin position="76"/>
        <end position="434"/>
    </location>
</feature>
<protein>
    <submittedName>
        <fullName evidence="5">Long-chain-fatty-acid--CoA ligase</fullName>
        <ecNumber evidence="5">6.2.1.3</ecNumber>
    </submittedName>
</protein>